<dbReference type="Proteomes" id="UP000735302">
    <property type="component" value="Unassembled WGS sequence"/>
</dbReference>
<evidence type="ECO:0000313" key="1">
    <source>
        <dbReference type="EMBL" id="GFO21583.1"/>
    </source>
</evidence>
<comment type="caution">
    <text evidence="1">The sequence shown here is derived from an EMBL/GenBank/DDBJ whole genome shotgun (WGS) entry which is preliminary data.</text>
</comment>
<accession>A0AAV4BRX1</accession>
<dbReference type="AlphaFoldDB" id="A0AAV4BRX1"/>
<gene>
    <name evidence="1" type="ORF">PoB_004808800</name>
</gene>
<sequence length="210" mass="23543">MLIVAKSIEDRRRERALLSPTLSKLLEYKSAGTILSKVRVQTLPNEALKQEINLFDFVLVMFYVWLIHNKVISGFQAVRRATAPVVGFEFATEGSLQISGRSRYPLRHQCPKSPYSGLAICSNQPTNVKFGIRFLCIASPQQGDLRLSGPPTGQGAGGGARTHIRMIPTDLKASDLSTVPPMPTVFQEWLEIRQEVKEWGKEREVYNSEQ</sequence>
<keyword evidence="2" id="KW-1185">Reference proteome</keyword>
<name>A0AAV4BRX1_9GAST</name>
<evidence type="ECO:0000313" key="2">
    <source>
        <dbReference type="Proteomes" id="UP000735302"/>
    </source>
</evidence>
<dbReference type="EMBL" id="BLXT01005266">
    <property type="protein sequence ID" value="GFO21583.1"/>
    <property type="molecule type" value="Genomic_DNA"/>
</dbReference>
<protein>
    <submittedName>
        <fullName evidence="1">Uncharacterized protein</fullName>
    </submittedName>
</protein>
<reference evidence="1 2" key="1">
    <citation type="journal article" date="2021" name="Elife">
        <title>Chloroplast acquisition without the gene transfer in kleptoplastic sea slugs, Plakobranchus ocellatus.</title>
        <authorList>
            <person name="Maeda T."/>
            <person name="Takahashi S."/>
            <person name="Yoshida T."/>
            <person name="Shimamura S."/>
            <person name="Takaki Y."/>
            <person name="Nagai Y."/>
            <person name="Toyoda A."/>
            <person name="Suzuki Y."/>
            <person name="Arimoto A."/>
            <person name="Ishii H."/>
            <person name="Satoh N."/>
            <person name="Nishiyama T."/>
            <person name="Hasebe M."/>
            <person name="Maruyama T."/>
            <person name="Minagawa J."/>
            <person name="Obokata J."/>
            <person name="Shigenobu S."/>
        </authorList>
    </citation>
    <scope>NUCLEOTIDE SEQUENCE [LARGE SCALE GENOMIC DNA]</scope>
</reference>
<organism evidence="1 2">
    <name type="scientific">Plakobranchus ocellatus</name>
    <dbReference type="NCBI Taxonomy" id="259542"/>
    <lineage>
        <taxon>Eukaryota</taxon>
        <taxon>Metazoa</taxon>
        <taxon>Spiralia</taxon>
        <taxon>Lophotrochozoa</taxon>
        <taxon>Mollusca</taxon>
        <taxon>Gastropoda</taxon>
        <taxon>Heterobranchia</taxon>
        <taxon>Euthyneura</taxon>
        <taxon>Panpulmonata</taxon>
        <taxon>Sacoglossa</taxon>
        <taxon>Placobranchoidea</taxon>
        <taxon>Plakobranchidae</taxon>
        <taxon>Plakobranchus</taxon>
    </lineage>
</organism>
<proteinExistence type="predicted"/>